<proteinExistence type="predicted"/>
<sequence length="470" mass="52751">MILQACASEPSIRYAAVALGALGKTFETAQSGRGRPPNAKQHRAPTLGGPVETAQRVKRRVSRKEQLHLASSHHQYALEQYHKAIKGMQNIATGNNIRTVLITILIIVCFEALHGNQEAAAAQLQNGIALVQEWQKSKPNASKHPLGFSSPAPNVIDDYIVQFFGRLEIQAMSFRDTRPPECHANLINEGKEVIQQMPERFASINEARVYLDLIMRRMMHFTASINHFKVSYAQYDEAPVADISMPWIDSKVPQAKQLLSTSIPPYYSEHRQLIKDMNRWMMAFNPLLSRCIESGGLQCISALTLCLAGTTAKISIQAAFIKVETEWDVFESDFRRNVSQATLLLQTLENCTPKNKPILAFSLDLGVIPPLFLAAVKCRKSEIRNNASQLLIRYSRREGVWDSVTTAAIGTWVTELEEESVGAGAFVPEYDRVRKASIKFDLVKRRATMTCLKIDKETGDLAQRRKNITW</sequence>
<feature type="region of interest" description="Disordered" evidence="7">
    <location>
        <begin position="28"/>
        <end position="47"/>
    </location>
</feature>
<evidence type="ECO:0000256" key="2">
    <source>
        <dbReference type="ARBA" id="ARBA00022833"/>
    </source>
</evidence>
<dbReference type="OrthoDB" id="2593732at2759"/>
<reference evidence="8 9" key="1">
    <citation type="submission" date="2017-02" db="EMBL/GenBank/DDBJ databases">
        <title>Genomes of Trichoderma spp. with biocontrol activity.</title>
        <authorList>
            <person name="Gardiner D."/>
            <person name="Kazan K."/>
            <person name="Vos C."/>
            <person name="Harvey P."/>
        </authorList>
    </citation>
    <scope>NUCLEOTIDE SEQUENCE [LARGE SCALE GENOMIC DNA]</scope>
    <source>
        <strain evidence="8 9">A5MH</strain>
    </source>
</reference>
<evidence type="ECO:0000256" key="3">
    <source>
        <dbReference type="ARBA" id="ARBA00023015"/>
    </source>
</evidence>
<evidence type="ECO:0000256" key="7">
    <source>
        <dbReference type="SAM" id="MobiDB-lite"/>
    </source>
</evidence>
<protein>
    <recommendedName>
        <fullName evidence="10">C6 zinc finger domain-containing protein</fullName>
    </recommendedName>
</protein>
<keyword evidence="4" id="KW-0238">DNA-binding</keyword>
<dbReference type="Proteomes" id="UP000236546">
    <property type="component" value="Unassembled WGS sequence"/>
</dbReference>
<dbReference type="PANTHER" id="PTHR36206">
    <property type="entry name" value="ASPERCRYPTIN BIOSYNTHESIS CLUSTER-SPECIFIC TRANSCRIPTION REGULATOR ATNN-RELATED"/>
    <property type="match status" value="1"/>
</dbReference>
<keyword evidence="1" id="KW-0479">Metal-binding</keyword>
<comment type="caution">
    <text evidence="8">The sequence shown here is derived from an EMBL/GenBank/DDBJ whole genome shotgun (WGS) entry which is preliminary data.</text>
</comment>
<name>A0A2K0SWU2_9HYPO</name>
<dbReference type="InterPro" id="IPR052360">
    <property type="entry name" value="Transcr_Regulatory_Proteins"/>
</dbReference>
<evidence type="ECO:0000256" key="4">
    <source>
        <dbReference type="ARBA" id="ARBA00023125"/>
    </source>
</evidence>
<dbReference type="AlphaFoldDB" id="A0A2K0SWU2"/>
<dbReference type="EMBL" id="MTYH01000128">
    <property type="protein sequence ID" value="PNP37752.1"/>
    <property type="molecule type" value="Genomic_DNA"/>
</dbReference>
<organism evidence="8 9">
    <name type="scientific">Trichoderma gamsii</name>
    <dbReference type="NCBI Taxonomy" id="398673"/>
    <lineage>
        <taxon>Eukaryota</taxon>
        <taxon>Fungi</taxon>
        <taxon>Dikarya</taxon>
        <taxon>Ascomycota</taxon>
        <taxon>Pezizomycotina</taxon>
        <taxon>Sordariomycetes</taxon>
        <taxon>Hypocreomycetidae</taxon>
        <taxon>Hypocreales</taxon>
        <taxon>Hypocreaceae</taxon>
        <taxon>Trichoderma</taxon>
    </lineage>
</organism>
<keyword evidence="2" id="KW-0862">Zinc</keyword>
<dbReference type="PANTHER" id="PTHR36206:SF4">
    <property type="entry name" value="HYPOTHETICAL CONSERVED PROTEIN (EUROFUNG)-RELATED"/>
    <property type="match status" value="1"/>
</dbReference>
<dbReference type="GO" id="GO:0046872">
    <property type="term" value="F:metal ion binding"/>
    <property type="evidence" value="ECO:0007669"/>
    <property type="project" value="UniProtKB-KW"/>
</dbReference>
<evidence type="ECO:0000313" key="8">
    <source>
        <dbReference type="EMBL" id="PNP37752.1"/>
    </source>
</evidence>
<accession>A0A2K0SWU2</accession>
<gene>
    <name evidence="8" type="ORF">TGAMA5MH_10353</name>
</gene>
<keyword evidence="3" id="KW-0805">Transcription regulation</keyword>
<keyword evidence="5" id="KW-0804">Transcription</keyword>
<evidence type="ECO:0008006" key="10">
    <source>
        <dbReference type="Google" id="ProtNLM"/>
    </source>
</evidence>
<dbReference type="GO" id="GO:0003677">
    <property type="term" value="F:DNA binding"/>
    <property type="evidence" value="ECO:0007669"/>
    <property type="project" value="UniProtKB-KW"/>
</dbReference>
<evidence type="ECO:0000256" key="5">
    <source>
        <dbReference type="ARBA" id="ARBA00023163"/>
    </source>
</evidence>
<evidence type="ECO:0000313" key="9">
    <source>
        <dbReference type="Proteomes" id="UP000236546"/>
    </source>
</evidence>
<evidence type="ECO:0000256" key="6">
    <source>
        <dbReference type="ARBA" id="ARBA00023242"/>
    </source>
</evidence>
<evidence type="ECO:0000256" key="1">
    <source>
        <dbReference type="ARBA" id="ARBA00022723"/>
    </source>
</evidence>
<keyword evidence="6" id="KW-0539">Nucleus</keyword>